<reference evidence="4" key="1">
    <citation type="submission" date="2025-08" db="UniProtKB">
        <authorList>
            <consortium name="RefSeq"/>
        </authorList>
    </citation>
    <scope>IDENTIFICATION</scope>
</reference>
<accession>A0A1U8B9X0</accession>
<dbReference type="InterPro" id="IPR002885">
    <property type="entry name" value="PPR_rpt"/>
</dbReference>
<dbReference type="FunFam" id="1.25.40.10:FF:000196">
    <property type="entry name" value="Pentatricopeptide repeat-containing protein At4g14850"/>
    <property type="match status" value="1"/>
</dbReference>
<dbReference type="InterPro" id="IPR011990">
    <property type="entry name" value="TPR-like_helical_dom_sf"/>
</dbReference>
<dbReference type="OMA" id="PEHYNCM"/>
<dbReference type="PANTHER" id="PTHR24015:SF97">
    <property type="entry name" value="OS03G0235200 PROTEIN"/>
    <property type="match status" value="1"/>
</dbReference>
<dbReference type="GO" id="GO:0003723">
    <property type="term" value="F:RNA binding"/>
    <property type="evidence" value="ECO:0007669"/>
    <property type="project" value="InterPro"/>
</dbReference>
<sequence>MRTSKCHLIIHFEFFLVAAVIMDLNTIVGALRHCGRIQAFKNGKALHCQLIKYGFWRDVFVANNLIAMYVDFTSMGDAENLFGEMPVRNVVTWTTMISGYTIAGSPVDGLRIFNLMSESGSEQPNCFTYSAALKACALSGNLELGKSIHRSISGDKLQSDTVLMNTVLDMYVKCGSLSNARKVFDEDFLPNSNSWNTIIAGYLKEAQMEEAVNLFHKMPKPDTVTWNTIISGFAHKESPETLKFLAMMHREGFKLDQFTFSCALNTCGCLSLLTVGKQIHCCVVKSGFELSCFTGSALIDMYSKCSAIGEAIKWFDQYPRYQGSVHDKLSLYNSMLSGYAVNKYNVAALDLVSQIHSLGLPLDSYTFSSSLKVSVNLFDLKLGLQLHGIIITSGYESDYVVGSVLTDFYAENGNIKDALKLFQKLTRKDIISWSSLIACCVKKGLNLLVFSLFKDMVYLDFEVDQFVLSSVLKACCNIVALEAGKQVHAYCVKSAYEMEEVIITSLIHMYTKCGDIEAGLTLFNDVSRRDTICWTEIIVGCAQNGRATEAIRLFQEMLKSGVEPNEITFLGVLSACKNVGLTREAWIFLKAMESKHGLKPRIEHYCCMVDLLGRAGCFEEAEKLIAVMPYEPNETIWLSLLGACGIHNNIELAIRIAQNLFAVSPQNPSIYVTLSNIYASLGMWTDSTKLRELIRETGMKEAGLSWIVVRS</sequence>
<dbReference type="AlphaFoldDB" id="A0A1U8B9X0"/>
<dbReference type="InterPro" id="IPR046960">
    <property type="entry name" value="PPR_At4g14850-like_plant"/>
</dbReference>
<keyword evidence="3" id="KW-1185">Reference proteome</keyword>
<dbReference type="NCBIfam" id="TIGR00756">
    <property type="entry name" value="PPR"/>
    <property type="match status" value="3"/>
</dbReference>
<dbReference type="Proteomes" id="UP000189703">
    <property type="component" value="Unplaced"/>
</dbReference>
<dbReference type="PANTHER" id="PTHR24015">
    <property type="entry name" value="OS07G0578800 PROTEIN-RELATED"/>
    <property type="match status" value="1"/>
</dbReference>
<evidence type="ECO:0000313" key="4">
    <source>
        <dbReference type="RefSeq" id="XP_010272864.1"/>
    </source>
</evidence>
<dbReference type="InterPro" id="IPR046848">
    <property type="entry name" value="E_motif"/>
</dbReference>
<dbReference type="FunFam" id="1.25.40.10:FF:000090">
    <property type="entry name" value="Pentatricopeptide repeat-containing protein, chloroplastic"/>
    <property type="match status" value="1"/>
</dbReference>
<dbReference type="FunFam" id="1.25.40.10:FF:000442">
    <property type="entry name" value="Pentatricopeptide repeat-containing protein At3g49710"/>
    <property type="match status" value="1"/>
</dbReference>
<dbReference type="Gene3D" id="1.25.40.10">
    <property type="entry name" value="Tetratricopeptide repeat domain"/>
    <property type="match status" value="5"/>
</dbReference>
<organism evidence="3 4">
    <name type="scientific">Nelumbo nucifera</name>
    <name type="common">Sacred lotus</name>
    <dbReference type="NCBI Taxonomy" id="4432"/>
    <lineage>
        <taxon>Eukaryota</taxon>
        <taxon>Viridiplantae</taxon>
        <taxon>Streptophyta</taxon>
        <taxon>Embryophyta</taxon>
        <taxon>Tracheophyta</taxon>
        <taxon>Spermatophyta</taxon>
        <taxon>Magnoliopsida</taxon>
        <taxon>Proteales</taxon>
        <taxon>Nelumbonaceae</taxon>
        <taxon>Nelumbo</taxon>
    </lineage>
</organism>
<dbReference type="eggNOG" id="KOG4197">
    <property type="taxonomic scope" value="Eukaryota"/>
</dbReference>
<dbReference type="GeneID" id="104608532"/>
<evidence type="ECO:0000256" key="2">
    <source>
        <dbReference type="ARBA" id="ARBA00061659"/>
    </source>
</evidence>
<name>A0A1U8B9X0_NELNU</name>
<dbReference type="Pfam" id="PF20431">
    <property type="entry name" value="E_motif"/>
    <property type="match status" value="1"/>
</dbReference>
<gene>
    <name evidence="4" type="primary">LOC104608532</name>
</gene>
<dbReference type="OrthoDB" id="185373at2759"/>
<dbReference type="Pfam" id="PF13041">
    <property type="entry name" value="PPR_2"/>
    <property type="match status" value="4"/>
</dbReference>
<dbReference type="Pfam" id="PF01535">
    <property type="entry name" value="PPR"/>
    <property type="match status" value="6"/>
</dbReference>
<dbReference type="FunFam" id="1.25.40.10:FF:000285">
    <property type="entry name" value="Pentatricopeptide repeat-containing protein, chloroplastic"/>
    <property type="match status" value="1"/>
</dbReference>
<keyword evidence="1" id="KW-0677">Repeat</keyword>
<dbReference type="PROSITE" id="PS51375">
    <property type="entry name" value="PPR"/>
    <property type="match status" value="3"/>
</dbReference>
<dbReference type="RefSeq" id="XP_010272864.1">
    <property type="nucleotide sequence ID" value="XM_010274562.2"/>
</dbReference>
<dbReference type="KEGG" id="nnu:104608532"/>
<evidence type="ECO:0000256" key="1">
    <source>
        <dbReference type="ARBA" id="ARBA00022737"/>
    </source>
</evidence>
<dbReference type="FunCoup" id="A0A1U8B9X0">
    <property type="interactions" value="77"/>
</dbReference>
<proteinExistence type="inferred from homology"/>
<protein>
    <submittedName>
        <fullName evidence="4">Pentatricopeptide repeat-containing protein At4g08210</fullName>
    </submittedName>
</protein>
<dbReference type="GO" id="GO:0009451">
    <property type="term" value="P:RNA modification"/>
    <property type="evidence" value="ECO:0007669"/>
    <property type="project" value="InterPro"/>
</dbReference>
<dbReference type="SUPFAM" id="SSF48452">
    <property type="entry name" value="TPR-like"/>
    <property type="match status" value="1"/>
</dbReference>
<evidence type="ECO:0000313" key="3">
    <source>
        <dbReference type="Proteomes" id="UP000189703"/>
    </source>
</evidence>
<comment type="similarity">
    <text evidence="2">Belongs to the PPR family. PCMP-E subfamily.</text>
</comment>